<dbReference type="Pfam" id="PF08281">
    <property type="entry name" value="Sigma70_r4_2"/>
    <property type="match status" value="1"/>
</dbReference>
<dbReference type="GO" id="GO:0003677">
    <property type="term" value="F:DNA binding"/>
    <property type="evidence" value="ECO:0007669"/>
    <property type="project" value="InterPro"/>
</dbReference>
<organism evidence="7 8">
    <name type="scientific">Chitinophaga ginsengisegetis</name>
    <dbReference type="NCBI Taxonomy" id="393003"/>
    <lineage>
        <taxon>Bacteria</taxon>
        <taxon>Pseudomonadati</taxon>
        <taxon>Bacteroidota</taxon>
        <taxon>Chitinophagia</taxon>
        <taxon>Chitinophagales</taxon>
        <taxon>Chitinophagaceae</taxon>
        <taxon>Chitinophaga</taxon>
    </lineage>
</organism>
<dbReference type="NCBIfam" id="TIGR02937">
    <property type="entry name" value="sigma70-ECF"/>
    <property type="match status" value="1"/>
</dbReference>
<reference evidence="7 8" key="1">
    <citation type="submission" date="2017-02" db="EMBL/GenBank/DDBJ databases">
        <authorList>
            <person name="Peterson S.W."/>
        </authorList>
    </citation>
    <scope>NUCLEOTIDE SEQUENCE [LARGE SCALE GENOMIC DNA]</scope>
    <source>
        <strain evidence="7 8">DSM 18108</strain>
    </source>
</reference>
<dbReference type="InterPro" id="IPR014284">
    <property type="entry name" value="RNA_pol_sigma-70_dom"/>
</dbReference>
<protein>
    <submittedName>
        <fullName evidence="7">RNA polymerase sigma-70 factor, ECF subfamily</fullName>
    </submittedName>
</protein>
<proteinExistence type="inferred from homology"/>
<dbReference type="InterPro" id="IPR013324">
    <property type="entry name" value="RNA_pol_sigma_r3/r4-like"/>
</dbReference>
<dbReference type="InterPro" id="IPR013325">
    <property type="entry name" value="RNA_pol_sigma_r2"/>
</dbReference>
<evidence type="ECO:0000256" key="2">
    <source>
        <dbReference type="ARBA" id="ARBA00023015"/>
    </source>
</evidence>
<dbReference type="Pfam" id="PF04542">
    <property type="entry name" value="Sigma70_r2"/>
    <property type="match status" value="1"/>
</dbReference>
<evidence type="ECO:0000259" key="6">
    <source>
        <dbReference type="Pfam" id="PF08281"/>
    </source>
</evidence>
<evidence type="ECO:0000259" key="5">
    <source>
        <dbReference type="Pfam" id="PF04542"/>
    </source>
</evidence>
<name>A0A1T5NNG6_9BACT</name>
<dbReference type="Gene3D" id="1.10.1740.10">
    <property type="match status" value="1"/>
</dbReference>
<feature type="domain" description="RNA polymerase sigma factor 70 region 4 type 2" evidence="6">
    <location>
        <begin position="122"/>
        <end position="172"/>
    </location>
</feature>
<gene>
    <name evidence="7" type="ORF">SAMN05660461_2363</name>
</gene>
<dbReference type="STRING" id="393003.SAMN05660461_2363"/>
<dbReference type="InterPro" id="IPR036388">
    <property type="entry name" value="WH-like_DNA-bd_sf"/>
</dbReference>
<dbReference type="Proteomes" id="UP000190166">
    <property type="component" value="Unassembled WGS sequence"/>
</dbReference>
<keyword evidence="4" id="KW-0804">Transcription</keyword>
<keyword evidence="8" id="KW-1185">Reference proteome</keyword>
<feature type="domain" description="RNA polymerase sigma-70 region 2" evidence="5">
    <location>
        <begin position="26"/>
        <end position="89"/>
    </location>
</feature>
<dbReference type="InterPro" id="IPR007627">
    <property type="entry name" value="RNA_pol_sigma70_r2"/>
</dbReference>
<dbReference type="SUPFAM" id="SSF88659">
    <property type="entry name" value="Sigma3 and sigma4 domains of RNA polymerase sigma factors"/>
    <property type="match status" value="1"/>
</dbReference>
<dbReference type="InterPro" id="IPR013249">
    <property type="entry name" value="RNA_pol_sigma70_r4_t2"/>
</dbReference>
<dbReference type="GO" id="GO:0016987">
    <property type="term" value="F:sigma factor activity"/>
    <property type="evidence" value="ECO:0007669"/>
    <property type="project" value="UniProtKB-KW"/>
</dbReference>
<dbReference type="SUPFAM" id="SSF88946">
    <property type="entry name" value="Sigma2 domain of RNA polymerase sigma factors"/>
    <property type="match status" value="1"/>
</dbReference>
<dbReference type="PANTHER" id="PTHR43133:SF46">
    <property type="entry name" value="RNA POLYMERASE SIGMA-70 FACTOR ECF SUBFAMILY"/>
    <property type="match status" value="1"/>
</dbReference>
<evidence type="ECO:0000256" key="4">
    <source>
        <dbReference type="ARBA" id="ARBA00023163"/>
    </source>
</evidence>
<dbReference type="EMBL" id="FUZZ01000001">
    <property type="protein sequence ID" value="SKD01952.1"/>
    <property type="molecule type" value="Genomic_DNA"/>
</dbReference>
<dbReference type="RefSeq" id="WP_079469547.1">
    <property type="nucleotide sequence ID" value="NZ_FUZZ01000001.1"/>
</dbReference>
<comment type="similarity">
    <text evidence="1">Belongs to the sigma-70 factor family. ECF subfamily.</text>
</comment>
<keyword evidence="2" id="KW-0805">Transcription regulation</keyword>
<dbReference type="Gene3D" id="1.10.10.10">
    <property type="entry name" value="Winged helix-like DNA-binding domain superfamily/Winged helix DNA-binding domain"/>
    <property type="match status" value="1"/>
</dbReference>
<evidence type="ECO:0000313" key="7">
    <source>
        <dbReference type="EMBL" id="SKD01952.1"/>
    </source>
</evidence>
<dbReference type="PANTHER" id="PTHR43133">
    <property type="entry name" value="RNA POLYMERASE ECF-TYPE SIGMA FACTO"/>
    <property type="match status" value="1"/>
</dbReference>
<evidence type="ECO:0000256" key="3">
    <source>
        <dbReference type="ARBA" id="ARBA00023082"/>
    </source>
</evidence>
<sequence length="184" mass="22244">MPEQFPVDLIQRLRTGDFKLFELIFNTYWEELYAYAAKVTGSEEDARDIIQDLFASIWERRLQLELHTHIRYYLFSAVRKQILRKFRDDGLKEKHLEKFITHSELRSELTLNSLIHKDILNQLQHDLQHLPEKERQVFEWYHFDELSIREIAMMHGTAEQTVRNQLGNAYKKARPLLNRLLMFL</sequence>
<keyword evidence="3" id="KW-0731">Sigma factor</keyword>
<dbReference type="InterPro" id="IPR039425">
    <property type="entry name" value="RNA_pol_sigma-70-like"/>
</dbReference>
<evidence type="ECO:0000313" key="8">
    <source>
        <dbReference type="Proteomes" id="UP000190166"/>
    </source>
</evidence>
<evidence type="ECO:0000256" key="1">
    <source>
        <dbReference type="ARBA" id="ARBA00010641"/>
    </source>
</evidence>
<dbReference type="GO" id="GO:0006352">
    <property type="term" value="P:DNA-templated transcription initiation"/>
    <property type="evidence" value="ECO:0007669"/>
    <property type="project" value="InterPro"/>
</dbReference>
<accession>A0A1T5NNG6</accession>
<dbReference type="AlphaFoldDB" id="A0A1T5NNG6"/>